<comment type="function">
    <text evidence="10 12">Specifically methylates the N3 position of the uracil ring of uridine 1498 (m3U1498) in 16S rRNA. Acts on the fully assembled 30S ribosomal subunit.</text>
</comment>
<keyword evidence="7 12" id="KW-0489">Methyltransferase</keyword>
<dbReference type="PANTHER" id="PTHR30027">
    <property type="entry name" value="RIBOSOMAL RNA SMALL SUBUNIT METHYLTRANSFERASE E"/>
    <property type="match status" value="1"/>
</dbReference>
<dbReference type="PIRSF" id="PIRSF015601">
    <property type="entry name" value="MTase_slr0722"/>
    <property type="match status" value="1"/>
</dbReference>
<dbReference type="AlphaFoldDB" id="A0A412PF59"/>
<feature type="domain" description="Ribosomal RNA small subunit methyltransferase E methyltransferase" evidence="13">
    <location>
        <begin position="76"/>
        <end position="237"/>
    </location>
</feature>
<evidence type="ECO:0000256" key="6">
    <source>
        <dbReference type="ARBA" id="ARBA00022552"/>
    </source>
</evidence>
<dbReference type="SUPFAM" id="SSF75217">
    <property type="entry name" value="alpha/beta knot"/>
    <property type="match status" value="1"/>
</dbReference>
<sequence>MGGVMQQYFSDIPLVVGQEYIFNKDQAHHAKNVVRLHHETIRLVYDGIGYFADAYSKGKDFVAMVLEKDERINEIGVEVTLAMGLIRKEKFELVLQKACELGVTRIVPFESIRCVVRAKKEKEDKQQARRIDILQEAAEQCKRNRIPEITPIVQLKDLVKYRSDVNVLPYENAYSKSKFMTEVLSPGQSVTFVIGPEGGFAPEEVEFLQQNGFEAITLGKRILRAETAAMYACAVISERNEAYENTL</sequence>
<evidence type="ECO:0000256" key="3">
    <source>
        <dbReference type="ARBA" id="ARBA00012328"/>
    </source>
</evidence>
<dbReference type="PANTHER" id="PTHR30027:SF3">
    <property type="entry name" value="16S RRNA (URACIL(1498)-N(3))-METHYLTRANSFERASE"/>
    <property type="match status" value="1"/>
</dbReference>
<evidence type="ECO:0000256" key="1">
    <source>
        <dbReference type="ARBA" id="ARBA00004496"/>
    </source>
</evidence>
<keyword evidence="9 12" id="KW-0949">S-adenosyl-L-methionine</keyword>
<dbReference type="GO" id="GO:0070042">
    <property type="term" value="F:rRNA (uridine-N3-)-methyltransferase activity"/>
    <property type="evidence" value="ECO:0007669"/>
    <property type="project" value="TreeGrafter"/>
</dbReference>
<dbReference type="InterPro" id="IPR006700">
    <property type="entry name" value="RsmE"/>
</dbReference>
<dbReference type="EC" id="2.1.1.193" evidence="3 12"/>
<evidence type="ECO:0000256" key="4">
    <source>
        <dbReference type="ARBA" id="ARBA00013673"/>
    </source>
</evidence>
<dbReference type="GO" id="GO:0070475">
    <property type="term" value="P:rRNA base methylation"/>
    <property type="evidence" value="ECO:0007669"/>
    <property type="project" value="TreeGrafter"/>
</dbReference>
<evidence type="ECO:0000256" key="2">
    <source>
        <dbReference type="ARBA" id="ARBA00005528"/>
    </source>
</evidence>
<keyword evidence="8 12" id="KW-0808">Transferase</keyword>
<protein>
    <recommendedName>
        <fullName evidence="4 12">Ribosomal RNA small subunit methyltransferase E</fullName>
        <ecNumber evidence="3 12">2.1.1.193</ecNumber>
    </recommendedName>
</protein>
<evidence type="ECO:0000313" key="15">
    <source>
        <dbReference type="Proteomes" id="UP000284731"/>
    </source>
</evidence>
<accession>A0A412PF59</accession>
<evidence type="ECO:0000256" key="12">
    <source>
        <dbReference type="PIRNR" id="PIRNR015601"/>
    </source>
</evidence>
<dbReference type="GO" id="GO:0005737">
    <property type="term" value="C:cytoplasm"/>
    <property type="evidence" value="ECO:0007669"/>
    <property type="project" value="UniProtKB-SubCell"/>
</dbReference>
<comment type="subcellular location">
    <subcellularLocation>
        <location evidence="1 12">Cytoplasm</location>
    </subcellularLocation>
</comment>
<organism evidence="14 15">
    <name type="scientific">Solobacterium moorei</name>
    <dbReference type="NCBI Taxonomy" id="102148"/>
    <lineage>
        <taxon>Bacteria</taxon>
        <taxon>Bacillati</taxon>
        <taxon>Bacillota</taxon>
        <taxon>Erysipelotrichia</taxon>
        <taxon>Erysipelotrichales</taxon>
        <taxon>Erysipelotrichaceae</taxon>
        <taxon>Solobacterium</taxon>
    </lineage>
</organism>
<comment type="similarity">
    <text evidence="2 12">Belongs to the RNA methyltransferase RsmE family.</text>
</comment>
<keyword evidence="6 12" id="KW-0698">rRNA processing</keyword>
<evidence type="ECO:0000256" key="9">
    <source>
        <dbReference type="ARBA" id="ARBA00022691"/>
    </source>
</evidence>
<evidence type="ECO:0000256" key="7">
    <source>
        <dbReference type="ARBA" id="ARBA00022603"/>
    </source>
</evidence>
<evidence type="ECO:0000313" key="14">
    <source>
        <dbReference type="EMBL" id="RGT56249.1"/>
    </source>
</evidence>
<proteinExistence type="inferred from homology"/>
<dbReference type="EMBL" id="QRWX01000002">
    <property type="protein sequence ID" value="RGT56249.1"/>
    <property type="molecule type" value="Genomic_DNA"/>
</dbReference>
<gene>
    <name evidence="14" type="ORF">DWX20_05440</name>
</gene>
<evidence type="ECO:0000259" key="13">
    <source>
        <dbReference type="Pfam" id="PF04452"/>
    </source>
</evidence>
<name>A0A412PF59_9FIRM</name>
<evidence type="ECO:0000256" key="8">
    <source>
        <dbReference type="ARBA" id="ARBA00022679"/>
    </source>
</evidence>
<dbReference type="Gene3D" id="3.40.1280.10">
    <property type="match status" value="1"/>
</dbReference>
<evidence type="ECO:0000256" key="11">
    <source>
        <dbReference type="ARBA" id="ARBA00047944"/>
    </source>
</evidence>
<evidence type="ECO:0000256" key="5">
    <source>
        <dbReference type="ARBA" id="ARBA00022490"/>
    </source>
</evidence>
<dbReference type="InterPro" id="IPR029026">
    <property type="entry name" value="tRNA_m1G_MTases_N"/>
</dbReference>
<dbReference type="CDD" id="cd18084">
    <property type="entry name" value="RsmE-like"/>
    <property type="match status" value="1"/>
</dbReference>
<dbReference type="InterPro" id="IPR046886">
    <property type="entry name" value="RsmE_MTase_dom"/>
</dbReference>
<comment type="caution">
    <text evidence="14">The sequence shown here is derived from an EMBL/GenBank/DDBJ whole genome shotgun (WGS) entry which is preliminary data.</text>
</comment>
<comment type="catalytic activity">
    <reaction evidence="11 12">
        <text>uridine(1498) in 16S rRNA + S-adenosyl-L-methionine = N(3)-methyluridine(1498) in 16S rRNA + S-adenosyl-L-homocysteine + H(+)</text>
        <dbReference type="Rhea" id="RHEA:42920"/>
        <dbReference type="Rhea" id="RHEA-COMP:10283"/>
        <dbReference type="Rhea" id="RHEA-COMP:10284"/>
        <dbReference type="ChEBI" id="CHEBI:15378"/>
        <dbReference type="ChEBI" id="CHEBI:57856"/>
        <dbReference type="ChEBI" id="CHEBI:59789"/>
        <dbReference type="ChEBI" id="CHEBI:65315"/>
        <dbReference type="ChEBI" id="CHEBI:74502"/>
        <dbReference type="EC" id="2.1.1.193"/>
    </reaction>
</comment>
<evidence type="ECO:0000256" key="10">
    <source>
        <dbReference type="ARBA" id="ARBA00025699"/>
    </source>
</evidence>
<dbReference type="InterPro" id="IPR029028">
    <property type="entry name" value="Alpha/beta_knot_MTases"/>
</dbReference>
<keyword evidence="5 12" id="KW-0963">Cytoplasm</keyword>
<reference evidence="14 15" key="1">
    <citation type="submission" date="2018-08" db="EMBL/GenBank/DDBJ databases">
        <title>A genome reference for cultivated species of the human gut microbiota.</title>
        <authorList>
            <person name="Zou Y."/>
            <person name="Xue W."/>
            <person name="Luo G."/>
        </authorList>
    </citation>
    <scope>NUCLEOTIDE SEQUENCE [LARGE SCALE GENOMIC DNA]</scope>
    <source>
        <strain evidence="14 15">AF18-46</strain>
    </source>
</reference>
<dbReference type="NCBIfam" id="TIGR00046">
    <property type="entry name" value="RsmE family RNA methyltransferase"/>
    <property type="match status" value="1"/>
</dbReference>
<dbReference type="Pfam" id="PF04452">
    <property type="entry name" value="Methyltrans_RNA"/>
    <property type="match status" value="1"/>
</dbReference>
<dbReference type="Proteomes" id="UP000284731">
    <property type="component" value="Unassembled WGS sequence"/>
</dbReference>
<dbReference type="InterPro" id="IPR015947">
    <property type="entry name" value="PUA-like_sf"/>
</dbReference>
<dbReference type="SUPFAM" id="SSF88697">
    <property type="entry name" value="PUA domain-like"/>
    <property type="match status" value="1"/>
</dbReference>